<dbReference type="PANTHER" id="PTHR43392">
    <property type="entry name" value="AAA-TYPE ATPASE FAMILY PROTEIN / ANKYRIN REPEAT FAMILY PROTEIN"/>
    <property type="match status" value="1"/>
</dbReference>
<name>A0A2P8HYI9_9BACI</name>
<evidence type="ECO:0000313" key="6">
    <source>
        <dbReference type="Proteomes" id="UP000242310"/>
    </source>
</evidence>
<dbReference type="SUPFAM" id="SSF52540">
    <property type="entry name" value="P-loop containing nucleoside triphosphate hydrolases"/>
    <property type="match status" value="1"/>
</dbReference>
<dbReference type="Proteomes" id="UP000242310">
    <property type="component" value="Unassembled WGS sequence"/>
</dbReference>
<comment type="caution">
    <text evidence="5">The sequence shown here is derived from an EMBL/GenBank/DDBJ whole genome shotgun (WGS) entry which is preliminary data.</text>
</comment>
<dbReference type="GO" id="GO:0016887">
    <property type="term" value="F:ATP hydrolysis activity"/>
    <property type="evidence" value="ECO:0007669"/>
    <property type="project" value="InterPro"/>
</dbReference>
<sequence>MAIPRQPAQARIQVTFNQEEDRHQPETHVLKEHYVLQKLEQRAASLIGLNEWKTVLRQVYAWLHIRKQRQAEGLVQENQTLHMIFTGQPGTGKTTAARMMGELFYDMGALSKGHVIEAERADIVGEYIGQTAQKTRELIKQADGGILFIDEAYALARGGEKDFGKEAVDTLVKTIVTKGPHQCRKG</sequence>
<keyword evidence="3" id="KW-0067">ATP-binding</keyword>
<evidence type="ECO:0000259" key="4">
    <source>
        <dbReference type="Pfam" id="PF00004"/>
    </source>
</evidence>
<accession>A0A2P8HYI9</accession>
<evidence type="ECO:0000313" key="5">
    <source>
        <dbReference type="EMBL" id="PSL51277.1"/>
    </source>
</evidence>
<proteinExistence type="inferred from homology"/>
<keyword evidence="2" id="KW-0547">Nucleotide-binding</keyword>
<comment type="similarity">
    <text evidence="1">Belongs to the CbxX/CfxQ family.</text>
</comment>
<organism evidence="5 6">
    <name type="scientific">Salsuginibacillus halophilus</name>
    <dbReference type="NCBI Taxonomy" id="517424"/>
    <lineage>
        <taxon>Bacteria</taxon>
        <taxon>Bacillati</taxon>
        <taxon>Bacillota</taxon>
        <taxon>Bacilli</taxon>
        <taxon>Bacillales</taxon>
        <taxon>Bacillaceae</taxon>
        <taxon>Salsuginibacillus</taxon>
    </lineage>
</organism>
<keyword evidence="6" id="KW-1185">Reference proteome</keyword>
<feature type="domain" description="ATPase AAA-type core" evidence="4">
    <location>
        <begin position="83"/>
        <end position="175"/>
    </location>
</feature>
<evidence type="ECO:0000256" key="3">
    <source>
        <dbReference type="ARBA" id="ARBA00022840"/>
    </source>
</evidence>
<dbReference type="InterPro" id="IPR050773">
    <property type="entry name" value="CbxX/CfxQ_RuBisCO_ESX"/>
</dbReference>
<dbReference type="Gene3D" id="3.40.50.300">
    <property type="entry name" value="P-loop containing nucleotide triphosphate hydrolases"/>
    <property type="match status" value="1"/>
</dbReference>
<dbReference type="GO" id="GO:0005524">
    <property type="term" value="F:ATP binding"/>
    <property type="evidence" value="ECO:0007669"/>
    <property type="project" value="UniProtKB-KW"/>
</dbReference>
<protein>
    <submittedName>
        <fullName evidence="5">ATPase family protein associated with various cellular activities (AAA)</fullName>
    </submittedName>
</protein>
<dbReference type="InterPro" id="IPR027417">
    <property type="entry name" value="P-loop_NTPase"/>
</dbReference>
<dbReference type="EMBL" id="PYAV01000001">
    <property type="protein sequence ID" value="PSL51277.1"/>
    <property type="molecule type" value="Genomic_DNA"/>
</dbReference>
<evidence type="ECO:0000256" key="1">
    <source>
        <dbReference type="ARBA" id="ARBA00010378"/>
    </source>
</evidence>
<gene>
    <name evidence="5" type="ORF">B0H94_101187</name>
</gene>
<dbReference type="CDD" id="cd00009">
    <property type="entry name" value="AAA"/>
    <property type="match status" value="1"/>
</dbReference>
<dbReference type="Pfam" id="PF00004">
    <property type="entry name" value="AAA"/>
    <property type="match status" value="1"/>
</dbReference>
<dbReference type="PRINTS" id="PR00819">
    <property type="entry name" value="CBXCFQXSUPER"/>
</dbReference>
<dbReference type="PANTHER" id="PTHR43392:SF2">
    <property type="entry name" value="AAA-TYPE ATPASE FAMILY PROTEIN _ ANKYRIN REPEAT FAMILY PROTEIN"/>
    <property type="match status" value="1"/>
</dbReference>
<dbReference type="InterPro" id="IPR003959">
    <property type="entry name" value="ATPase_AAA_core"/>
</dbReference>
<dbReference type="AlphaFoldDB" id="A0A2P8HYI9"/>
<dbReference type="FunFam" id="3.40.50.300:FF:000216">
    <property type="entry name" value="Type VII secretion ATPase EccA"/>
    <property type="match status" value="1"/>
</dbReference>
<dbReference type="OrthoDB" id="9806903at2"/>
<dbReference type="InterPro" id="IPR000641">
    <property type="entry name" value="CbxX/CfxQ"/>
</dbReference>
<reference evidence="5 6" key="1">
    <citation type="submission" date="2018-03" db="EMBL/GenBank/DDBJ databases">
        <title>Genomic Encyclopedia of Type Strains, Phase III (KMG-III): the genomes of soil and plant-associated and newly described type strains.</title>
        <authorList>
            <person name="Whitman W."/>
        </authorList>
    </citation>
    <scope>NUCLEOTIDE SEQUENCE [LARGE SCALE GENOMIC DNA]</scope>
    <source>
        <strain evidence="5 6">CGMCC 1.07653</strain>
    </source>
</reference>
<evidence type="ECO:0000256" key="2">
    <source>
        <dbReference type="ARBA" id="ARBA00022741"/>
    </source>
</evidence>